<dbReference type="KEGG" id="vpn:A21D_02573"/>
<feature type="domain" description="N-acetyltransferase" evidence="1">
    <location>
        <begin position="1"/>
        <end position="96"/>
    </location>
</feature>
<organism evidence="2 3">
    <name type="scientific">Virgibacillus dokdonensis</name>
    <dbReference type="NCBI Taxonomy" id="302167"/>
    <lineage>
        <taxon>Bacteria</taxon>
        <taxon>Bacillati</taxon>
        <taxon>Bacillota</taxon>
        <taxon>Bacilli</taxon>
        <taxon>Bacillales</taxon>
        <taxon>Bacillaceae</taxon>
        <taxon>Virgibacillus</taxon>
    </lineage>
</organism>
<evidence type="ECO:0000313" key="3">
    <source>
        <dbReference type="Proteomes" id="UP000234237"/>
    </source>
</evidence>
<accession>A0A2K9J7U0</accession>
<evidence type="ECO:0000313" key="2">
    <source>
        <dbReference type="EMBL" id="AUJ25620.1"/>
    </source>
</evidence>
<dbReference type="PROSITE" id="PS51186">
    <property type="entry name" value="GNAT"/>
    <property type="match status" value="1"/>
</dbReference>
<dbReference type="STRING" id="302167.GCA_900166595_01379"/>
<dbReference type="Pfam" id="PF00583">
    <property type="entry name" value="Acetyltransf_1"/>
    <property type="match status" value="1"/>
</dbReference>
<sequence>MQKAGILSETYQKQNIAYWYHPEKVAQDVQTGSYSYIALDGTKVVGVIGGTTGDGWAKIYVFYVDSLYRYLGIDSKLLETLTEQQVVEGGAKEQWV</sequence>
<proteinExistence type="predicted"/>
<evidence type="ECO:0000259" key="1">
    <source>
        <dbReference type="PROSITE" id="PS51186"/>
    </source>
</evidence>
<dbReference type="InterPro" id="IPR000182">
    <property type="entry name" value="GNAT_dom"/>
</dbReference>
<dbReference type="AlphaFoldDB" id="A0A2K9J7U0"/>
<dbReference type="RefSeq" id="WP_237342712.1">
    <property type="nucleotide sequence ID" value="NZ_CP018622.1"/>
</dbReference>
<dbReference type="Gene3D" id="3.40.630.30">
    <property type="match status" value="1"/>
</dbReference>
<dbReference type="CDD" id="cd04301">
    <property type="entry name" value="NAT_SF"/>
    <property type="match status" value="1"/>
</dbReference>
<reference evidence="3" key="1">
    <citation type="submission" date="2016-11" db="EMBL/GenBank/DDBJ databases">
        <title>Complete genome sequence of Virgibacillus pantothenticus 21D, a halophilic bacterium isolated from the deep hypersaline anoxic basin Discovery in the Mediterranean Sea.</title>
        <authorList>
            <person name="Zeaiter Z."/>
            <person name="Booth J.M."/>
            <person name="Prosdocimi E.M."/>
            <person name="Mapelli F."/>
            <person name="Fusi M."/>
            <person name="Daffonchio D."/>
            <person name="Borin S."/>
            <person name="Crotti E."/>
        </authorList>
    </citation>
    <scope>NUCLEOTIDE SEQUENCE [LARGE SCALE GENOMIC DNA]</scope>
    <source>
        <strain evidence="3">21D</strain>
    </source>
</reference>
<dbReference type="SUPFAM" id="SSF55729">
    <property type="entry name" value="Acyl-CoA N-acyltransferases (Nat)"/>
    <property type="match status" value="1"/>
</dbReference>
<protein>
    <recommendedName>
        <fullName evidence="1">N-acetyltransferase domain-containing protein</fullName>
    </recommendedName>
</protein>
<dbReference type="EMBL" id="CP018622">
    <property type="protein sequence ID" value="AUJ25620.1"/>
    <property type="molecule type" value="Genomic_DNA"/>
</dbReference>
<dbReference type="InterPro" id="IPR016181">
    <property type="entry name" value="Acyl_CoA_acyltransferase"/>
</dbReference>
<gene>
    <name evidence="2" type="ORF">A21D_02573</name>
</gene>
<dbReference type="Proteomes" id="UP000234237">
    <property type="component" value="Chromosome"/>
</dbReference>
<name>A0A2K9J7U0_9BACI</name>
<dbReference type="GO" id="GO:0016747">
    <property type="term" value="F:acyltransferase activity, transferring groups other than amino-acyl groups"/>
    <property type="evidence" value="ECO:0007669"/>
    <property type="project" value="InterPro"/>
</dbReference>